<comment type="catalytic activity">
    <reaction evidence="5 6">
        <text>N(1)-(5-phospho-beta-D-ribosyl)glycinamide + (6R)-10-formyltetrahydrofolate = N(2)-formyl-N(1)-(5-phospho-beta-D-ribosyl)glycinamide + (6S)-5,6,7,8-tetrahydrofolate + H(+)</text>
        <dbReference type="Rhea" id="RHEA:15053"/>
        <dbReference type="ChEBI" id="CHEBI:15378"/>
        <dbReference type="ChEBI" id="CHEBI:57453"/>
        <dbReference type="ChEBI" id="CHEBI:143788"/>
        <dbReference type="ChEBI" id="CHEBI:147286"/>
        <dbReference type="ChEBI" id="CHEBI:195366"/>
        <dbReference type="EC" id="2.1.2.2"/>
    </reaction>
</comment>
<evidence type="ECO:0000256" key="5">
    <source>
        <dbReference type="ARBA" id="ARBA00047664"/>
    </source>
</evidence>
<dbReference type="Pfam" id="PF00551">
    <property type="entry name" value="Formyl_trans_N"/>
    <property type="match status" value="1"/>
</dbReference>
<evidence type="ECO:0000256" key="4">
    <source>
        <dbReference type="ARBA" id="ARBA00038440"/>
    </source>
</evidence>
<gene>
    <name evidence="6 8" type="primary">purN</name>
    <name evidence="8" type="ORF">GCM10011309_01500</name>
</gene>
<dbReference type="Proteomes" id="UP000600865">
    <property type="component" value="Unassembled WGS sequence"/>
</dbReference>
<evidence type="ECO:0000256" key="2">
    <source>
        <dbReference type="ARBA" id="ARBA00022679"/>
    </source>
</evidence>
<dbReference type="CDD" id="cd08645">
    <property type="entry name" value="FMT_core_GART"/>
    <property type="match status" value="1"/>
</dbReference>
<dbReference type="SUPFAM" id="SSF53328">
    <property type="entry name" value="Formyltransferase"/>
    <property type="match status" value="1"/>
</dbReference>
<keyword evidence="3 6" id="KW-0658">Purine biosynthesis</keyword>
<feature type="domain" description="Formyl transferase N-terminal" evidence="7">
    <location>
        <begin position="3"/>
        <end position="168"/>
    </location>
</feature>
<evidence type="ECO:0000313" key="8">
    <source>
        <dbReference type="EMBL" id="GGX56431.1"/>
    </source>
</evidence>
<dbReference type="PANTHER" id="PTHR43369:SF2">
    <property type="entry name" value="PHOSPHORIBOSYLGLYCINAMIDE FORMYLTRANSFERASE"/>
    <property type="match status" value="1"/>
</dbReference>
<feature type="active site" description="Proton donor" evidence="6">
    <location>
        <position position="95"/>
    </location>
</feature>
<comment type="caution">
    <text evidence="8">The sequence shown here is derived from an EMBL/GenBank/DDBJ whole genome shotgun (WGS) entry which is preliminary data.</text>
</comment>
<dbReference type="InterPro" id="IPR002376">
    <property type="entry name" value="Formyl_transf_N"/>
</dbReference>
<sequence>MLAIVEAAKAPDYPADICLVISNKDTAAGLDAAEAQGVTAICVDHTAYESRADFESVLDAVLREHDIEFVVCAGFMRVLSPGFVKGWAGRLINIHPSLLPKYKGLHTHKRALKAGDTEHGCTVHWVNEGVDDGEIIAQAVVPIHPGDTTDDLASRVLEQELTLYPETLAKVLLQRSFKR</sequence>
<dbReference type="HAMAP" id="MF_01930">
    <property type="entry name" value="PurN"/>
    <property type="match status" value="1"/>
</dbReference>
<evidence type="ECO:0000259" key="7">
    <source>
        <dbReference type="Pfam" id="PF00551"/>
    </source>
</evidence>
<dbReference type="InterPro" id="IPR001555">
    <property type="entry name" value="GART_AS"/>
</dbReference>
<dbReference type="GO" id="GO:0004644">
    <property type="term" value="F:phosphoribosylglycinamide formyltransferase activity"/>
    <property type="evidence" value="ECO:0007669"/>
    <property type="project" value="UniProtKB-UniRule"/>
</dbReference>
<feature type="binding site" evidence="6">
    <location>
        <position position="51"/>
    </location>
    <ligand>
        <name>(6R)-10-formyltetrahydrofolate</name>
        <dbReference type="ChEBI" id="CHEBI:195366"/>
    </ligand>
</feature>
<dbReference type="EC" id="2.1.2.2" evidence="6"/>
<dbReference type="GO" id="GO:0006189">
    <property type="term" value="P:'de novo' IMP biosynthetic process"/>
    <property type="evidence" value="ECO:0007669"/>
    <property type="project" value="UniProtKB-UniRule"/>
</dbReference>
<dbReference type="EMBL" id="BMYV01000001">
    <property type="protein sequence ID" value="GGX56431.1"/>
    <property type="molecule type" value="Genomic_DNA"/>
</dbReference>
<organism evidence="8 9">
    <name type="scientific">Litorimonas cladophorae</name>
    <dbReference type="NCBI Taxonomy" id="1220491"/>
    <lineage>
        <taxon>Bacteria</taxon>
        <taxon>Pseudomonadati</taxon>
        <taxon>Pseudomonadota</taxon>
        <taxon>Alphaproteobacteria</taxon>
        <taxon>Maricaulales</taxon>
        <taxon>Robiginitomaculaceae</taxon>
    </lineage>
</organism>
<feature type="binding site" evidence="6">
    <location>
        <position position="93"/>
    </location>
    <ligand>
        <name>(6R)-10-formyltetrahydrofolate</name>
        <dbReference type="ChEBI" id="CHEBI:195366"/>
    </ligand>
</feature>
<protein>
    <recommendedName>
        <fullName evidence="6">Phosphoribosylglycinamide formyltransferase</fullName>
        <ecNumber evidence="6">2.1.2.2</ecNumber>
    </recommendedName>
    <alternativeName>
        <fullName evidence="6">5'-phosphoribosylglycinamide transformylase</fullName>
    </alternativeName>
    <alternativeName>
        <fullName evidence="6">GAR transformylase</fullName>
        <shortName evidence="6">GART</shortName>
    </alternativeName>
</protein>
<evidence type="ECO:0000256" key="3">
    <source>
        <dbReference type="ARBA" id="ARBA00022755"/>
    </source>
</evidence>
<dbReference type="NCBIfam" id="TIGR00639">
    <property type="entry name" value="PurN"/>
    <property type="match status" value="1"/>
</dbReference>
<keyword evidence="2 6" id="KW-0808">Transferase</keyword>
<dbReference type="InterPro" id="IPR036477">
    <property type="entry name" value="Formyl_transf_N_sf"/>
</dbReference>
<reference evidence="8 9" key="1">
    <citation type="journal article" date="2014" name="Int. J. Syst. Evol. Microbiol.">
        <title>Complete genome sequence of Corynebacterium casei LMG S-19264T (=DSM 44701T), isolated from a smear-ripened cheese.</title>
        <authorList>
            <consortium name="US DOE Joint Genome Institute (JGI-PGF)"/>
            <person name="Walter F."/>
            <person name="Albersmeier A."/>
            <person name="Kalinowski J."/>
            <person name="Ruckert C."/>
        </authorList>
    </citation>
    <scope>NUCLEOTIDE SEQUENCE [LARGE SCALE GENOMIC DNA]</scope>
    <source>
        <strain evidence="8 9">KCTC 23968</strain>
    </source>
</reference>
<proteinExistence type="inferred from homology"/>
<comment type="pathway">
    <text evidence="1 6">Purine metabolism; IMP biosynthesis via de novo pathway; N(2)-formyl-N(1)-(5-phospho-D-ribosyl)glycinamide from N(1)-(5-phospho-D-ribosyl)glycinamide (10-formyl THF route): step 1/1.</text>
</comment>
<comment type="caution">
    <text evidence="6">Lacks conserved residue(s) required for the propagation of feature annotation.</text>
</comment>
<dbReference type="AlphaFoldDB" id="A0A918NBU3"/>
<comment type="similarity">
    <text evidence="4 6">Belongs to the GART family.</text>
</comment>
<accession>A0A918NBU3</accession>
<comment type="function">
    <text evidence="6">Catalyzes the transfer of a formyl group from 10-formyltetrahydrofolate to 5-phospho-ribosyl-glycinamide (GAR), producing 5-phospho-ribosyl-N-formylglycinamide (FGAR) and tetrahydrofolate.</text>
</comment>
<dbReference type="InterPro" id="IPR004607">
    <property type="entry name" value="GART"/>
</dbReference>
<evidence type="ECO:0000256" key="6">
    <source>
        <dbReference type="HAMAP-Rule" id="MF_01930"/>
    </source>
</evidence>
<dbReference type="PANTHER" id="PTHR43369">
    <property type="entry name" value="PHOSPHORIBOSYLGLYCINAMIDE FORMYLTRANSFERASE"/>
    <property type="match status" value="1"/>
</dbReference>
<evidence type="ECO:0000256" key="1">
    <source>
        <dbReference type="ARBA" id="ARBA00005054"/>
    </source>
</evidence>
<keyword evidence="9" id="KW-1185">Reference proteome</keyword>
<feature type="site" description="Raises pKa of active site His" evidence="6">
    <location>
        <position position="131"/>
    </location>
</feature>
<dbReference type="PROSITE" id="PS00373">
    <property type="entry name" value="GART"/>
    <property type="match status" value="1"/>
</dbReference>
<evidence type="ECO:0000313" key="9">
    <source>
        <dbReference type="Proteomes" id="UP000600865"/>
    </source>
</evidence>
<dbReference type="Gene3D" id="3.40.50.170">
    <property type="entry name" value="Formyl transferase, N-terminal domain"/>
    <property type="match status" value="1"/>
</dbReference>
<dbReference type="GO" id="GO:0005829">
    <property type="term" value="C:cytosol"/>
    <property type="evidence" value="ECO:0007669"/>
    <property type="project" value="TreeGrafter"/>
</dbReference>
<name>A0A918NBU3_9PROT</name>